<dbReference type="Pfam" id="PF24035">
    <property type="entry name" value="DUF7344"/>
    <property type="match status" value="1"/>
</dbReference>
<gene>
    <name evidence="2" type="ORF">BDK88_0503</name>
</gene>
<dbReference type="Gene3D" id="1.10.10.10">
    <property type="entry name" value="Winged helix-like DNA-binding domain superfamily/Winged helix DNA-binding domain"/>
    <property type="match status" value="1"/>
</dbReference>
<evidence type="ECO:0000259" key="1">
    <source>
        <dbReference type="Pfam" id="PF24035"/>
    </source>
</evidence>
<sequence>MSRTNESASLDVMFDALRDPYRRRILLAISDHNPRDTSEFTQDKFASVDVDETEPEQLELKLLHSHLPKLAEKGYIDWNPETQTIRRGPNFEDIAPLLKLMDDHADELPADWP</sequence>
<accession>A0A482Y8S4</accession>
<dbReference type="SUPFAM" id="SSF46785">
    <property type="entry name" value="Winged helix' DNA-binding domain"/>
    <property type="match status" value="1"/>
</dbReference>
<dbReference type="InterPro" id="IPR055768">
    <property type="entry name" value="DUF7344"/>
</dbReference>
<dbReference type="AlphaFoldDB" id="A0A482Y8S4"/>
<proteinExistence type="predicted"/>
<dbReference type="InterPro" id="IPR036390">
    <property type="entry name" value="WH_DNA-bd_sf"/>
</dbReference>
<evidence type="ECO:0000313" key="3">
    <source>
        <dbReference type="Proteomes" id="UP000291097"/>
    </source>
</evidence>
<reference evidence="2 3" key="1">
    <citation type="submission" date="2019-02" db="EMBL/GenBank/DDBJ databases">
        <title>Genomic Encyclopedia of Archaeal and Bacterial Type Strains, Phase II (KMG-II): from individual species to whole genera.</title>
        <authorList>
            <person name="Goeker M."/>
        </authorList>
    </citation>
    <scope>NUCLEOTIDE SEQUENCE [LARGE SCALE GENOMIC DNA]</scope>
    <source>
        <strain evidence="2 3">DSM 18328</strain>
    </source>
</reference>
<comment type="caution">
    <text evidence="2">The sequence shown here is derived from an EMBL/GenBank/DDBJ whole genome shotgun (WGS) entry which is preliminary data.</text>
</comment>
<protein>
    <recommendedName>
        <fullName evidence="1">DUF7344 domain-containing protein</fullName>
    </recommendedName>
</protein>
<organism evidence="2 3">
    <name type="scientific">Natrinema hispanicum</name>
    <dbReference type="NCBI Taxonomy" id="392421"/>
    <lineage>
        <taxon>Archaea</taxon>
        <taxon>Methanobacteriati</taxon>
        <taxon>Methanobacteriota</taxon>
        <taxon>Stenosarchaea group</taxon>
        <taxon>Halobacteria</taxon>
        <taxon>Halobacteriales</taxon>
        <taxon>Natrialbaceae</taxon>
        <taxon>Natrinema</taxon>
    </lineage>
</organism>
<dbReference type="RefSeq" id="WP_130499018.1">
    <property type="nucleotide sequence ID" value="NZ_SHMP01000003.1"/>
</dbReference>
<dbReference type="OrthoDB" id="174098at2157"/>
<dbReference type="Proteomes" id="UP000291097">
    <property type="component" value="Unassembled WGS sequence"/>
</dbReference>
<dbReference type="InterPro" id="IPR036388">
    <property type="entry name" value="WH-like_DNA-bd_sf"/>
</dbReference>
<name>A0A482Y8S4_9EURY</name>
<feature type="domain" description="DUF7344" evidence="1">
    <location>
        <begin position="14"/>
        <end position="86"/>
    </location>
</feature>
<dbReference type="EMBL" id="SHMP01000003">
    <property type="protein sequence ID" value="RZV11623.1"/>
    <property type="molecule type" value="Genomic_DNA"/>
</dbReference>
<evidence type="ECO:0000313" key="2">
    <source>
        <dbReference type="EMBL" id="RZV11623.1"/>
    </source>
</evidence>